<dbReference type="Pfam" id="PF00392">
    <property type="entry name" value="GntR"/>
    <property type="match status" value="1"/>
</dbReference>
<dbReference type="InterPro" id="IPR000524">
    <property type="entry name" value="Tscrpt_reg_HTH_GntR"/>
</dbReference>
<dbReference type="SUPFAM" id="SSF46785">
    <property type="entry name" value="Winged helix' DNA-binding domain"/>
    <property type="match status" value="1"/>
</dbReference>
<dbReference type="STRING" id="928724.SacglDRAFT_02435"/>
<dbReference type="CDD" id="cd07377">
    <property type="entry name" value="WHTH_GntR"/>
    <property type="match status" value="1"/>
</dbReference>
<keyword evidence="1" id="KW-0805">Transcription regulation</keyword>
<evidence type="ECO:0000313" key="6">
    <source>
        <dbReference type="Proteomes" id="UP000005087"/>
    </source>
</evidence>
<keyword evidence="6" id="KW-1185">Reference proteome</keyword>
<dbReference type="PRINTS" id="PR00035">
    <property type="entry name" value="HTHGNTR"/>
</dbReference>
<dbReference type="SMART" id="SM00345">
    <property type="entry name" value="HTH_GNTR"/>
    <property type="match status" value="1"/>
</dbReference>
<evidence type="ECO:0000256" key="1">
    <source>
        <dbReference type="ARBA" id="ARBA00023015"/>
    </source>
</evidence>
<dbReference type="AlphaFoldDB" id="I1D304"/>
<dbReference type="eggNOG" id="COG1802">
    <property type="taxonomic scope" value="Bacteria"/>
</dbReference>
<accession>I1D304</accession>
<evidence type="ECO:0000256" key="2">
    <source>
        <dbReference type="ARBA" id="ARBA00023125"/>
    </source>
</evidence>
<dbReference type="InterPro" id="IPR011711">
    <property type="entry name" value="GntR_C"/>
</dbReference>
<proteinExistence type="predicted"/>
<dbReference type="Proteomes" id="UP000005087">
    <property type="component" value="Chromosome"/>
</dbReference>
<sequence length="213" mass="23599">MSTSRTRQSAAERAYALTKELVLSGELPGGHLFSEGEIAERLGISRTPVREAFLRLQAEDLLRLVPKRGAIVVPVSPGEAEDVLDAREAVECAAVRRLLRTPERVPSVVAELRSVLEVQRGHAERDDLPAFAETDEIFHRTIVTAGGNALFQRFYASLADRQRRMSMYALGPVPEQLPVVLRQHAELVSTIEARDEAAFAATLRSHLNETHRS</sequence>
<dbReference type="InterPro" id="IPR008920">
    <property type="entry name" value="TF_FadR/GntR_C"/>
</dbReference>
<dbReference type="InterPro" id="IPR036388">
    <property type="entry name" value="WH-like_DNA-bd_sf"/>
</dbReference>
<organism evidence="5 6">
    <name type="scientific">Saccharomonospora glauca K62</name>
    <dbReference type="NCBI Taxonomy" id="928724"/>
    <lineage>
        <taxon>Bacteria</taxon>
        <taxon>Bacillati</taxon>
        <taxon>Actinomycetota</taxon>
        <taxon>Actinomycetes</taxon>
        <taxon>Pseudonocardiales</taxon>
        <taxon>Pseudonocardiaceae</taxon>
        <taxon>Saccharomonospora</taxon>
    </lineage>
</organism>
<dbReference type="Gene3D" id="1.10.10.10">
    <property type="entry name" value="Winged helix-like DNA-binding domain superfamily/Winged helix DNA-binding domain"/>
    <property type="match status" value="1"/>
</dbReference>
<dbReference type="GO" id="GO:0003677">
    <property type="term" value="F:DNA binding"/>
    <property type="evidence" value="ECO:0007669"/>
    <property type="project" value="UniProtKB-KW"/>
</dbReference>
<dbReference type="PANTHER" id="PTHR43537">
    <property type="entry name" value="TRANSCRIPTIONAL REGULATOR, GNTR FAMILY"/>
    <property type="match status" value="1"/>
</dbReference>
<dbReference type="SMART" id="SM00895">
    <property type="entry name" value="FCD"/>
    <property type="match status" value="1"/>
</dbReference>
<dbReference type="RefSeq" id="WP_005464818.1">
    <property type="nucleotide sequence ID" value="NZ_CM001484.1"/>
</dbReference>
<gene>
    <name evidence="5" type="ORF">SacglDRAFT_02435</name>
</gene>
<protein>
    <submittedName>
        <fullName evidence="5">Transcriptional regulator</fullName>
    </submittedName>
</protein>
<dbReference type="GO" id="GO:0003700">
    <property type="term" value="F:DNA-binding transcription factor activity"/>
    <property type="evidence" value="ECO:0007669"/>
    <property type="project" value="InterPro"/>
</dbReference>
<feature type="domain" description="HTH gntR-type" evidence="4">
    <location>
        <begin position="8"/>
        <end position="75"/>
    </location>
</feature>
<keyword evidence="2" id="KW-0238">DNA-binding</keyword>
<dbReference type="SUPFAM" id="SSF48008">
    <property type="entry name" value="GntR ligand-binding domain-like"/>
    <property type="match status" value="1"/>
</dbReference>
<dbReference type="PANTHER" id="PTHR43537:SF24">
    <property type="entry name" value="GLUCONATE OPERON TRANSCRIPTIONAL REPRESSOR"/>
    <property type="match status" value="1"/>
</dbReference>
<reference evidence="6" key="2">
    <citation type="submission" date="2012-01" db="EMBL/GenBank/DDBJ databases">
        <title>Noncontiguous Finished sequence of chromosome of Saccharomonospora glauca K62.</title>
        <authorList>
            <consortium name="US DOE Joint Genome Institute"/>
            <person name="Lucas S."/>
            <person name="Han J."/>
            <person name="Lapidus A."/>
            <person name="Cheng J.-F."/>
            <person name="Goodwin L."/>
            <person name="Pitluck S."/>
            <person name="Peters L."/>
            <person name="Mikhailova N."/>
            <person name="Held B."/>
            <person name="Detter J.C."/>
            <person name="Han C."/>
            <person name="Tapia R."/>
            <person name="Land M."/>
            <person name="Hauser L."/>
            <person name="Kyrpides N."/>
            <person name="Ivanova N."/>
            <person name="Pagani I."/>
            <person name="Brambilla E.-M."/>
            <person name="Klenk H.-P."/>
            <person name="Woyke T."/>
        </authorList>
    </citation>
    <scope>NUCLEOTIDE SEQUENCE [LARGE SCALE GENOMIC DNA]</scope>
    <source>
        <strain evidence="6">K62</strain>
    </source>
</reference>
<keyword evidence="3" id="KW-0804">Transcription</keyword>
<dbReference type="EMBL" id="CM001484">
    <property type="protein sequence ID" value="EIE99328.1"/>
    <property type="molecule type" value="Genomic_DNA"/>
</dbReference>
<dbReference type="PROSITE" id="PS50949">
    <property type="entry name" value="HTH_GNTR"/>
    <property type="match status" value="1"/>
</dbReference>
<reference evidence="5 6" key="1">
    <citation type="submission" date="2011-09" db="EMBL/GenBank/DDBJ databases">
        <authorList>
            <consortium name="US DOE Joint Genome Institute (JGI-PGF)"/>
            <person name="Lucas S."/>
            <person name="Han J."/>
            <person name="Lapidus A."/>
            <person name="Cheng J.-F."/>
            <person name="Goodwin L."/>
            <person name="Pitluck S."/>
            <person name="Peters L."/>
            <person name="Land M.L."/>
            <person name="Hauser L."/>
            <person name="Brambilla E."/>
            <person name="Klenk H.-P."/>
            <person name="Woyke T.J."/>
        </authorList>
    </citation>
    <scope>NUCLEOTIDE SEQUENCE [LARGE SCALE GENOMIC DNA]</scope>
    <source>
        <strain evidence="5 6">K62</strain>
    </source>
</reference>
<evidence type="ECO:0000313" key="5">
    <source>
        <dbReference type="EMBL" id="EIE99328.1"/>
    </source>
</evidence>
<dbReference type="Gene3D" id="1.20.120.530">
    <property type="entry name" value="GntR ligand-binding domain-like"/>
    <property type="match status" value="1"/>
</dbReference>
<name>I1D304_9PSEU</name>
<dbReference type="Pfam" id="PF07729">
    <property type="entry name" value="FCD"/>
    <property type="match status" value="1"/>
</dbReference>
<dbReference type="OrthoDB" id="3186208at2"/>
<dbReference type="InterPro" id="IPR036390">
    <property type="entry name" value="WH_DNA-bd_sf"/>
</dbReference>
<evidence type="ECO:0000259" key="4">
    <source>
        <dbReference type="PROSITE" id="PS50949"/>
    </source>
</evidence>
<dbReference type="HOGENOM" id="CLU_017584_5_2_11"/>
<evidence type="ECO:0000256" key="3">
    <source>
        <dbReference type="ARBA" id="ARBA00023163"/>
    </source>
</evidence>